<dbReference type="InParanoid" id="A0A423PPF0"/>
<dbReference type="GO" id="GO:0005524">
    <property type="term" value="F:ATP binding"/>
    <property type="evidence" value="ECO:0007669"/>
    <property type="project" value="UniProtKB-KW"/>
</dbReference>
<dbReference type="SUPFAM" id="SSF141000">
    <property type="entry name" value="Glu-tRNAGln amidotransferase C subunit"/>
    <property type="match status" value="1"/>
</dbReference>
<comment type="catalytic activity">
    <reaction evidence="1">
        <text>L-glutamyl-tRNA(Gln) + L-glutamine + ATP + H2O = L-glutaminyl-tRNA(Gln) + L-glutamate + ADP + phosphate + H(+)</text>
        <dbReference type="Rhea" id="RHEA:17521"/>
        <dbReference type="Rhea" id="RHEA-COMP:9681"/>
        <dbReference type="Rhea" id="RHEA-COMP:9684"/>
        <dbReference type="ChEBI" id="CHEBI:15377"/>
        <dbReference type="ChEBI" id="CHEBI:15378"/>
        <dbReference type="ChEBI" id="CHEBI:29985"/>
        <dbReference type="ChEBI" id="CHEBI:30616"/>
        <dbReference type="ChEBI" id="CHEBI:43474"/>
        <dbReference type="ChEBI" id="CHEBI:58359"/>
        <dbReference type="ChEBI" id="CHEBI:78520"/>
        <dbReference type="ChEBI" id="CHEBI:78521"/>
        <dbReference type="ChEBI" id="CHEBI:456216"/>
    </reaction>
</comment>
<dbReference type="GO" id="GO:0070681">
    <property type="term" value="P:glutaminyl-tRNAGln biosynthesis via transamidation"/>
    <property type="evidence" value="ECO:0007669"/>
    <property type="project" value="TreeGrafter"/>
</dbReference>
<keyword evidence="1" id="KW-0648">Protein biosynthesis</keyword>
<keyword evidence="1" id="KW-0067">ATP-binding</keyword>
<dbReference type="HAMAP" id="MF_00122">
    <property type="entry name" value="GatC"/>
    <property type="match status" value="1"/>
</dbReference>
<dbReference type="PANTHER" id="PTHR15004">
    <property type="entry name" value="GLUTAMYL-TRNA(GLN) AMIDOTRANSFERASE SUBUNIT C, MITOCHONDRIAL"/>
    <property type="match status" value="1"/>
</dbReference>
<dbReference type="InterPro" id="IPR003837">
    <property type="entry name" value="GatC"/>
</dbReference>
<dbReference type="InterPro" id="IPR036113">
    <property type="entry name" value="Asp/Glu-ADT_sf_sub_c"/>
</dbReference>
<proteinExistence type="inferred from homology"/>
<dbReference type="Gene3D" id="1.10.20.60">
    <property type="entry name" value="Glu-tRNAGln amidotransferase C subunit, N-terminal domain"/>
    <property type="match status" value="1"/>
</dbReference>
<dbReference type="Pfam" id="PF02686">
    <property type="entry name" value="GatC"/>
    <property type="match status" value="1"/>
</dbReference>
<comment type="function">
    <text evidence="1">Allows the formation of correctly charged Asn-tRNA(Asn) or Gln-tRNA(Gln) through the transamidation of misacylated Asp-tRNA(Asn) or Glu-tRNA(Gln) in organisms which lack either or both of asparaginyl-tRNA or glutaminyl-tRNA synthetases. The reaction takes place in the presence of glutamine and ATP through an activated phospho-Asp-tRNA(Asn) or phospho-Glu-tRNA(Gln).</text>
</comment>
<dbReference type="GO" id="GO:0006412">
    <property type="term" value="P:translation"/>
    <property type="evidence" value="ECO:0007669"/>
    <property type="project" value="UniProtKB-UniRule"/>
</dbReference>
<evidence type="ECO:0000256" key="1">
    <source>
        <dbReference type="HAMAP-Rule" id="MF_00122"/>
    </source>
</evidence>
<dbReference type="OrthoDB" id="9794326at2"/>
<sequence>MSLTTDDVRKVAHLARLGLDDAALEDYARELSSILDVVDHLGQADTTDVAPMSHPLDLAARLRDDVPDATIDREAFQSVAPDTANGVYRVPKVIE</sequence>
<reference evidence="2 3" key="1">
    <citation type="submission" date="2013-10" db="EMBL/GenBank/DDBJ databases">
        <title>Salinisphaera japonica YTM-1 Genome Sequencing.</title>
        <authorList>
            <person name="Lai Q."/>
            <person name="Li C."/>
            <person name="Shao Z."/>
        </authorList>
    </citation>
    <scope>NUCLEOTIDE SEQUENCE [LARGE SCALE GENOMIC DNA]</scope>
    <source>
        <strain evidence="2 3">YTM-1</strain>
    </source>
</reference>
<dbReference type="RefSeq" id="WP_123658395.1">
    <property type="nucleotide sequence ID" value="NZ_AYKG01000027.1"/>
</dbReference>
<keyword evidence="1" id="KW-0547">Nucleotide-binding</keyword>
<comment type="caution">
    <text evidence="2">The sequence shown here is derived from an EMBL/GenBank/DDBJ whole genome shotgun (WGS) entry which is preliminary data.</text>
</comment>
<dbReference type="NCBIfam" id="TIGR00135">
    <property type="entry name" value="gatC"/>
    <property type="match status" value="1"/>
</dbReference>
<dbReference type="EMBL" id="AYKG01000027">
    <property type="protein sequence ID" value="ROO27438.1"/>
    <property type="molecule type" value="Genomic_DNA"/>
</dbReference>
<dbReference type="GO" id="GO:0050567">
    <property type="term" value="F:glutaminyl-tRNA synthase (glutamine-hydrolyzing) activity"/>
    <property type="evidence" value="ECO:0007669"/>
    <property type="project" value="UniProtKB-UniRule"/>
</dbReference>
<dbReference type="PANTHER" id="PTHR15004:SF0">
    <property type="entry name" value="GLUTAMYL-TRNA(GLN) AMIDOTRANSFERASE SUBUNIT C, MITOCHONDRIAL"/>
    <property type="match status" value="1"/>
</dbReference>
<gene>
    <name evidence="1" type="primary">gatC</name>
    <name evidence="2" type="ORF">SAJA_09490</name>
</gene>
<keyword evidence="3" id="KW-1185">Reference proteome</keyword>
<keyword evidence="2" id="KW-0808">Transferase</keyword>
<dbReference type="GO" id="GO:0050566">
    <property type="term" value="F:asparaginyl-tRNA synthase (glutamine-hydrolyzing) activity"/>
    <property type="evidence" value="ECO:0007669"/>
    <property type="project" value="RHEA"/>
</dbReference>
<dbReference type="GO" id="GO:0006450">
    <property type="term" value="P:regulation of translational fidelity"/>
    <property type="evidence" value="ECO:0007669"/>
    <property type="project" value="InterPro"/>
</dbReference>
<evidence type="ECO:0000313" key="2">
    <source>
        <dbReference type="EMBL" id="ROO27438.1"/>
    </source>
</evidence>
<name>A0A423PPF0_9GAMM</name>
<accession>A0A423PPF0</accession>
<organism evidence="2 3">
    <name type="scientific">Salinisphaera japonica YTM-1</name>
    <dbReference type="NCBI Taxonomy" id="1209778"/>
    <lineage>
        <taxon>Bacteria</taxon>
        <taxon>Pseudomonadati</taxon>
        <taxon>Pseudomonadota</taxon>
        <taxon>Gammaproteobacteria</taxon>
        <taxon>Salinisphaerales</taxon>
        <taxon>Salinisphaeraceae</taxon>
        <taxon>Salinisphaera</taxon>
    </lineage>
</organism>
<dbReference type="AlphaFoldDB" id="A0A423PPF0"/>
<keyword evidence="1" id="KW-0436">Ligase</keyword>
<dbReference type="Proteomes" id="UP000285310">
    <property type="component" value="Unassembled WGS sequence"/>
</dbReference>
<dbReference type="GO" id="GO:0016740">
    <property type="term" value="F:transferase activity"/>
    <property type="evidence" value="ECO:0007669"/>
    <property type="project" value="UniProtKB-KW"/>
</dbReference>
<evidence type="ECO:0000313" key="3">
    <source>
        <dbReference type="Proteomes" id="UP000285310"/>
    </source>
</evidence>
<comment type="catalytic activity">
    <reaction evidence="1">
        <text>L-aspartyl-tRNA(Asn) + L-glutamine + ATP + H2O = L-asparaginyl-tRNA(Asn) + L-glutamate + ADP + phosphate + 2 H(+)</text>
        <dbReference type="Rhea" id="RHEA:14513"/>
        <dbReference type="Rhea" id="RHEA-COMP:9674"/>
        <dbReference type="Rhea" id="RHEA-COMP:9677"/>
        <dbReference type="ChEBI" id="CHEBI:15377"/>
        <dbReference type="ChEBI" id="CHEBI:15378"/>
        <dbReference type="ChEBI" id="CHEBI:29985"/>
        <dbReference type="ChEBI" id="CHEBI:30616"/>
        <dbReference type="ChEBI" id="CHEBI:43474"/>
        <dbReference type="ChEBI" id="CHEBI:58359"/>
        <dbReference type="ChEBI" id="CHEBI:78515"/>
        <dbReference type="ChEBI" id="CHEBI:78516"/>
        <dbReference type="ChEBI" id="CHEBI:456216"/>
    </reaction>
</comment>
<protein>
    <recommendedName>
        <fullName evidence="1">Aspartyl/glutamyl-tRNA(Asn/Gln) amidotransferase subunit C</fullName>
        <shortName evidence="1">Asp/Glu-ADT subunit C</shortName>
        <ecNumber evidence="1">6.3.5.-</ecNumber>
    </recommendedName>
</protein>
<comment type="similarity">
    <text evidence="1">Belongs to the GatC family.</text>
</comment>
<comment type="subunit">
    <text evidence="1">Heterotrimer of A, B and C subunits.</text>
</comment>
<dbReference type="EC" id="6.3.5.-" evidence="1"/>